<reference evidence="14" key="2">
    <citation type="journal article" date="2018" name="BMC Genomics">
        <title>A manually annotated Actinidia chinensis var. chinensis (kiwifruit) genome highlights the challenges associated with draft genomes and gene prediction in plants.</title>
        <authorList>
            <person name="Pilkington S.M."/>
            <person name="Crowhurst R."/>
            <person name="Hilario E."/>
            <person name="Nardozza S."/>
            <person name="Fraser L."/>
            <person name="Peng Y."/>
            <person name="Gunaseelan K."/>
            <person name="Simpson R."/>
            <person name="Tahir J."/>
            <person name="Deroles S.C."/>
            <person name="Templeton K."/>
            <person name="Luo Z."/>
            <person name="Davy M."/>
            <person name="Cheng C."/>
            <person name="McNeilage M."/>
            <person name="Scaglione D."/>
            <person name="Liu Y."/>
            <person name="Zhang Q."/>
            <person name="Datson P."/>
            <person name="De Silva N."/>
            <person name="Gardiner S.E."/>
            <person name="Bassett H."/>
            <person name="Chagne D."/>
            <person name="McCallum J."/>
            <person name="Dzierzon H."/>
            <person name="Deng C."/>
            <person name="Wang Y.Y."/>
            <person name="Barron L."/>
            <person name="Manako K."/>
            <person name="Bowen J."/>
            <person name="Foster T.M."/>
            <person name="Erridge Z.A."/>
            <person name="Tiffin H."/>
            <person name="Waite C.N."/>
            <person name="Davies K.M."/>
            <person name="Grierson E.P."/>
            <person name="Laing W.A."/>
            <person name="Kirk R."/>
            <person name="Chen X."/>
            <person name="Wood M."/>
            <person name="Montefiori M."/>
            <person name="Brummell D.A."/>
            <person name="Schwinn K.E."/>
            <person name="Catanach A."/>
            <person name="Fullerton C."/>
            <person name="Li D."/>
            <person name="Meiyalaghan S."/>
            <person name="Nieuwenhuizen N."/>
            <person name="Read N."/>
            <person name="Prakash R."/>
            <person name="Hunter D."/>
            <person name="Zhang H."/>
            <person name="McKenzie M."/>
            <person name="Knabel M."/>
            <person name="Harris A."/>
            <person name="Allan A.C."/>
            <person name="Gleave A."/>
            <person name="Chen A."/>
            <person name="Janssen B.J."/>
            <person name="Plunkett B."/>
            <person name="Ampomah-Dwamena C."/>
            <person name="Voogd C."/>
            <person name="Leif D."/>
            <person name="Lafferty D."/>
            <person name="Souleyre E.J.F."/>
            <person name="Varkonyi-Gasic E."/>
            <person name="Gambi F."/>
            <person name="Hanley J."/>
            <person name="Yao J.L."/>
            <person name="Cheung J."/>
            <person name="David K.M."/>
            <person name="Warren B."/>
            <person name="Marsh K."/>
            <person name="Snowden K.C."/>
            <person name="Lin-Wang K."/>
            <person name="Brian L."/>
            <person name="Martinez-Sanchez M."/>
            <person name="Wang M."/>
            <person name="Ileperuma N."/>
            <person name="Macnee N."/>
            <person name="Campin R."/>
            <person name="McAtee P."/>
            <person name="Drummond R.S.M."/>
            <person name="Espley R.V."/>
            <person name="Ireland H.S."/>
            <person name="Wu R."/>
            <person name="Atkinson R.G."/>
            <person name="Karunairetnam S."/>
            <person name="Bulley S."/>
            <person name="Chunkath S."/>
            <person name="Hanley Z."/>
            <person name="Storey R."/>
            <person name="Thrimawithana A.H."/>
            <person name="Thomson S."/>
            <person name="David C."/>
            <person name="Testolin R."/>
            <person name="Huang H."/>
            <person name="Hellens R.P."/>
            <person name="Schaffer R.J."/>
        </authorList>
    </citation>
    <scope>NUCLEOTIDE SEQUENCE [LARGE SCALE GENOMIC DNA]</scope>
    <source>
        <strain evidence="14">cv. Red5</strain>
    </source>
</reference>
<dbReference type="OMA" id="KNVTCSQ"/>
<dbReference type="Pfam" id="PF23598">
    <property type="entry name" value="LRR_14"/>
    <property type="match status" value="1"/>
</dbReference>
<dbReference type="InterPro" id="IPR011009">
    <property type="entry name" value="Kinase-like_dom_sf"/>
</dbReference>
<evidence type="ECO:0000256" key="1">
    <source>
        <dbReference type="ARBA" id="ARBA00004479"/>
    </source>
</evidence>
<dbReference type="InterPro" id="IPR032675">
    <property type="entry name" value="LRR_dom_sf"/>
</dbReference>
<sequence>MAKPVLYFFFFFFMILLMHSIHEAKQQRLQSTTNSQSQALLRIQHQLNYPQVLSLWNQTTDFCNLTDPNPSLTLVCYDDKITQLHINGDNPNTNPSPILLPHIHNFSSDVFFSNLATFSSLKVLSLVCLGLWGPLPASIGGLSSLEILNLTSNYFSGTIPQEISALTNLQTLILDHNSFTAQVPACLASLPLLSVLSLNNNSLTGSLPHSLSSLDTLRILSLSMNQLSGQVPSLKSLSYLQILDLGYNEFGPHFPSLPNKLVIIVLRNNRFRFGIPEQLRIGSFSRLQKLDISSNGFVGPFLFPLLSLPSLSYLDISGNKFTGMLSENTSCSSDARLAYVNLSWNRLTGDLPACLQSIINSTSTGATLVQYAGNCLSQQMRGEGGQEQRPLSFCHNEALAVTIMPQKRKRKPFRRPILLASSLVGGGAAFCGLLFLGITRVYYAKAKQTVKTHQPKLILEKISPAAYTMKLLSDARYISETMKLGALGLPPYRTFALEELKEATSNFSTLNLIEESHSKVYKGTLTDGTLVAIRNLKMRRRHGIQSYRHQIELISKLRHRHLVSAVGHCFECYPDDSSVSTIFLVFEFVPNGTLRSCISGKGLSEKKFSWTQRIAAAIGIAKGIQFLHTGIMPGVFSNNLKITDVLLDQDLHVKISNYNLPLLAENRSLIGAGVFTTESSEHNRAKMHEDKTDVYDMGVILLEIIVGRAIMSQSAISVGKDLLQVSLKTDDVARRSIVDPAIHKECSDESVKTVMEICVRCLSNEPTTDGASVEDVLWNLQFAAQVQDLWSSSTSTVTQGLMPIVSLK</sequence>
<dbReference type="SUPFAM" id="SSF52058">
    <property type="entry name" value="L domain-like"/>
    <property type="match status" value="1"/>
</dbReference>
<dbReference type="FunFam" id="3.80.10.10:FF:000041">
    <property type="entry name" value="LRR receptor-like serine/threonine-protein kinase ERECTA"/>
    <property type="match status" value="1"/>
</dbReference>
<dbReference type="AlphaFoldDB" id="A0A2R6S0J9"/>
<dbReference type="Gene3D" id="3.80.10.10">
    <property type="entry name" value="Ribonuclease Inhibitor"/>
    <property type="match status" value="2"/>
</dbReference>
<proteinExistence type="predicted"/>
<dbReference type="InterPro" id="IPR051824">
    <property type="entry name" value="LRR_Rcpt-Like_S/T_Kinase"/>
</dbReference>
<evidence type="ECO:0000256" key="4">
    <source>
        <dbReference type="ARBA" id="ARBA00022729"/>
    </source>
</evidence>
<protein>
    <submittedName>
        <fullName evidence="13">Inactive leucine-rich repeat receptor-like protein kinase</fullName>
    </submittedName>
</protein>
<evidence type="ECO:0000256" key="2">
    <source>
        <dbReference type="ARBA" id="ARBA00022614"/>
    </source>
</evidence>
<keyword evidence="13" id="KW-0808">Transferase</keyword>
<dbReference type="PROSITE" id="PS50011">
    <property type="entry name" value="PROTEIN_KINASE_DOM"/>
    <property type="match status" value="1"/>
</dbReference>
<dbReference type="GO" id="GO:0005524">
    <property type="term" value="F:ATP binding"/>
    <property type="evidence" value="ECO:0007669"/>
    <property type="project" value="InterPro"/>
</dbReference>
<reference evidence="13 14" key="1">
    <citation type="submission" date="2017-07" db="EMBL/GenBank/DDBJ databases">
        <title>An improved, manually edited Actinidia chinensis var. chinensis (kiwifruit) genome highlights the challenges associated with draft genomes and gene prediction in plants.</title>
        <authorList>
            <person name="Pilkington S."/>
            <person name="Crowhurst R."/>
            <person name="Hilario E."/>
            <person name="Nardozza S."/>
            <person name="Fraser L."/>
            <person name="Peng Y."/>
            <person name="Gunaseelan K."/>
            <person name="Simpson R."/>
            <person name="Tahir J."/>
            <person name="Deroles S."/>
            <person name="Templeton K."/>
            <person name="Luo Z."/>
            <person name="Davy M."/>
            <person name="Cheng C."/>
            <person name="Mcneilage M."/>
            <person name="Scaglione D."/>
            <person name="Liu Y."/>
            <person name="Zhang Q."/>
            <person name="Datson P."/>
            <person name="De Silva N."/>
            <person name="Gardiner S."/>
            <person name="Bassett H."/>
            <person name="Chagne D."/>
            <person name="Mccallum J."/>
            <person name="Dzierzon H."/>
            <person name="Deng C."/>
            <person name="Wang Y.-Y."/>
            <person name="Barron N."/>
            <person name="Manako K."/>
            <person name="Bowen J."/>
            <person name="Foster T."/>
            <person name="Erridge Z."/>
            <person name="Tiffin H."/>
            <person name="Waite C."/>
            <person name="Davies K."/>
            <person name="Grierson E."/>
            <person name="Laing W."/>
            <person name="Kirk R."/>
            <person name="Chen X."/>
            <person name="Wood M."/>
            <person name="Montefiori M."/>
            <person name="Brummell D."/>
            <person name="Schwinn K."/>
            <person name="Catanach A."/>
            <person name="Fullerton C."/>
            <person name="Li D."/>
            <person name="Meiyalaghan S."/>
            <person name="Nieuwenhuizen N."/>
            <person name="Read N."/>
            <person name="Prakash R."/>
            <person name="Hunter D."/>
            <person name="Zhang H."/>
            <person name="Mckenzie M."/>
            <person name="Knabel M."/>
            <person name="Harris A."/>
            <person name="Allan A."/>
            <person name="Chen A."/>
            <person name="Janssen B."/>
            <person name="Plunkett B."/>
            <person name="Dwamena C."/>
            <person name="Voogd C."/>
            <person name="Leif D."/>
            <person name="Lafferty D."/>
            <person name="Souleyre E."/>
            <person name="Varkonyi-Gasic E."/>
            <person name="Gambi F."/>
            <person name="Hanley J."/>
            <person name="Yao J.-L."/>
            <person name="Cheung J."/>
            <person name="David K."/>
            <person name="Warren B."/>
            <person name="Marsh K."/>
            <person name="Snowden K."/>
            <person name="Lin-Wang K."/>
            <person name="Brian L."/>
            <person name="Martinez-Sanchez M."/>
            <person name="Wang M."/>
            <person name="Ileperuma N."/>
            <person name="Macnee N."/>
            <person name="Campin R."/>
            <person name="Mcatee P."/>
            <person name="Drummond R."/>
            <person name="Espley R."/>
            <person name="Ireland H."/>
            <person name="Wu R."/>
            <person name="Atkinson R."/>
            <person name="Karunairetnam S."/>
            <person name="Bulley S."/>
            <person name="Chunkath S."/>
            <person name="Hanley Z."/>
            <person name="Storey R."/>
            <person name="Thrimawithana A."/>
            <person name="Thomson S."/>
            <person name="David C."/>
            <person name="Testolin R."/>
        </authorList>
    </citation>
    <scope>NUCLEOTIDE SEQUENCE [LARGE SCALE GENOMIC DNA]</scope>
    <source>
        <strain evidence="14">cv. Red5</strain>
        <tissue evidence="13">Young leaf</tissue>
    </source>
</reference>
<evidence type="ECO:0000256" key="5">
    <source>
        <dbReference type="ARBA" id="ARBA00022737"/>
    </source>
</evidence>
<evidence type="ECO:0000256" key="6">
    <source>
        <dbReference type="ARBA" id="ARBA00022989"/>
    </source>
</evidence>
<dbReference type="SUPFAM" id="SSF56112">
    <property type="entry name" value="Protein kinase-like (PK-like)"/>
    <property type="match status" value="1"/>
</dbReference>
<keyword evidence="8 13" id="KW-0675">Receptor</keyword>
<feature type="domain" description="Protein kinase" evidence="12">
    <location>
        <begin position="506"/>
        <end position="782"/>
    </location>
</feature>
<keyword evidence="9" id="KW-0325">Glycoprotein</keyword>
<feature type="signal peptide" evidence="11">
    <location>
        <begin position="1"/>
        <end position="26"/>
    </location>
</feature>
<evidence type="ECO:0000259" key="12">
    <source>
        <dbReference type="PROSITE" id="PS50011"/>
    </source>
</evidence>
<dbReference type="GO" id="GO:0004674">
    <property type="term" value="F:protein serine/threonine kinase activity"/>
    <property type="evidence" value="ECO:0007669"/>
    <property type="project" value="UniProtKB-EC"/>
</dbReference>
<dbReference type="PANTHER" id="PTHR48006">
    <property type="entry name" value="LEUCINE-RICH REPEAT-CONTAINING PROTEIN DDB_G0281931-RELATED"/>
    <property type="match status" value="1"/>
</dbReference>
<dbReference type="Gene3D" id="1.10.510.10">
    <property type="entry name" value="Transferase(Phosphotransferase) domain 1"/>
    <property type="match status" value="1"/>
</dbReference>
<keyword evidence="5" id="KW-0677">Repeat</keyword>
<dbReference type="FunFam" id="3.30.200.20:FF:000285">
    <property type="entry name" value="Putative inactive leucine-rich repeat receptor-like protein kinase"/>
    <property type="match status" value="1"/>
</dbReference>
<evidence type="ECO:0000256" key="3">
    <source>
        <dbReference type="ARBA" id="ARBA00022692"/>
    </source>
</evidence>
<dbReference type="STRING" id="1590841.A0A2R6S0J9"/>
<feature type="chain" id="PRO_5015305163" evidence="11">
    <location>
        <begin position="27"/>
        <end position="808"/>
    </location>
</feature>
<dbReference type="InterPro" id="IPR000719">
    <property type="entry name" value="Prot_kinase_dom"/>
</dbReference>
<name>A0A2R6S0J9_ACTCC</name>
<organism evidence="13 14">
    <name type="scientific">Actinidia chinensis var. chinensis</name>
    <name type="common">Chinese soft-hair kiwi</name>
    <dbReference type="NCBI Taxonomy" id="1590841"/>
    <lineage>
        <taxon>Eukaryota</taxon>
        <taxon>Viridiplantae</taxon>
        <taxon>Streptophyta</taxon>
        <taxon>Embryophyta</taxon>
        <taxon>Tracheophyta</taxon>
        <taxon>Spermatophyta</taxon>
        <taxon>Magnoliopsida</taxon>
        <taxon>eudicotyledons</taxon>
        <taxon>Gunneridae</taxon>
        <taxon>Pentapetalae</taxon>
        <taxon>asterids</taxon>
        <taxon>Ericales</taxon>
        <taxon>Actinidiaceae</taxon>
        <taxon>Actinidia</taxon>
    </lineage>
</organism>
<dbReference type="Proteomes" id="UP000241394">
    <property type="component" value="Chromosome LG1"/>
</dbReference>
<dbReference type="Pfam" id="PF07714">
    <property type="entry name" value="PK_Tyr_Ser-Thr"/>
    <property type="match status" value="1"/>
</dbReference>
<dbReference type="EMBL" id="NKQK01000001">
    <property type="protein sequence ID" value="PSS35787.1"/>
    <property type="molecule type" value="Genomic_DNA"/>
</dbReference>
<dbReference type="Gene3D" id="3.30.200.20">
    <property type="entry name" value="Phosphorylase Kinase, domain 1"/>
    <property type="match status" value="1"/>
</dbReference>
<dbReference type="Gramene" id="PSS35787">
    <property type="protein sequence ID" value="PSS35787"/>
    <property type="gene ID" value="CEY00_Acc00400"/>
</dbReference>
<keyword evidence="2" id="KW-0433">Leucine-rich repeat</keyword>
<dbReference type="GO" id="GO:0016020">
    <property type="term" value="C:membrane"/>
    <property type="evidence" value="ECO:0007669"/>
    <property type="project" value="UniProtKB-SubCell"/>
</dbReference>
<keyword evidence="3 10" id="KW-0812">Transmembrane</keyword>
<evidence type="ECO:0000313" key="13">
    <source>
        <dbReference type="EMBL" id="PSS35787.1"/>
    </source>
</evidence>
<keyword evidence="13" id="KW-0418">Kinase</keyword>
<comment type="subcellular location">
    <subcellularLocation>
        <location evidence="1">Membrane</location>
        <topology evidence="1">Single-pass type I membrane protein</topology>
    </subcellularLocation>
</comment>
<keyword evidence="6 10" id="KW-1133">Transmembrane helix</keyword>
<evidence type="ECO:0000256" key="9">
    <source>
        <dbReference type="ARBA" id="ARBA00023180"/>
    </source>
</evidence>
<comment type="caution">
    <text evidence="13">The sequence shown here is derived from an EMBL/GenBank/DDBJ whole genome shotgun (WGS) entry which is preliminary data.</text>
</comment>
<evidence type="ECO:0000256" key="7">
    <source>
        <dbReference type="ARBA" id="ARBA00023136"/>
    </source>
</evidence>
<dbReference type="InterPro" id="IPR055414">
    <property type="entry name" value="LRR_R13L4/SHOC2-like"/>
</dbReference>
<dbReference type="PANTHER" id="PTHR48006:SF84">
    <property type="entry name" value="REPEAT TRANSMEMBRANE PROTEIN KINASE, PUTATIVE, EXPRESSED-RELATED"/>
    <property type="match status" value="1"/>
</dbReference>
<accession>A0A2R6S0J9</accession>
<feature type="transmembrane region" description="Helical" evidence="10">
    <location>
        <begin position="417"/>
        <end position="443"/>
    </location>
</feature>
<dbReference type="InParanoid" id="A0A2R6S0J9"/>
<evidence type="ECO:0000256" key="8">
    <source>
        <dbReference type="ARBA" id="ARBA00023170"/>
    </source>
</evidence>
<keyword evidence="4 11" id="KW-0732">Signal</keyword>
<gene>
    <name evidence="13" type="ORF">CEY00_Acc00400</name>
</gene>
<keyword evidence="14" id="KW-1185">Reference proteome</keyword>
<dbReference type="InterPro" id="IPR001245">
    <property type="entry name" value="Ser-Thr/Tyr_kinase_cat_dom"/>
</dbReference>
<dbReference type="OrthoDB" id="676979at2759"/>
<keyword evidence="7 10" id="KW-0472">Membrane</keyword>
<evidence type="ECO:0000256" key="11">
    <source>
        <dbReference type="SAM" id="SignalP"/>
    </source>
</evidence>
<evidence type="ECO:0000256" key="10">
    <source>
        <dbReference type="SAM" id="Phobius"/>
    </source>
</evidence>
<evidence type="ECO:0000313" key="14">
    <source>
        <dbReference type="Proteomes" id="UP000241394"/>
    </source>
</evidence>
<dbReference type="FunFam" id="1.10.510.10:FF:000431">
    <property type="entry name" value="Putative inactive leucine-rich repeat receptor-like protein kinase"/>
    <property type="match status" value="1"/>
</dbReference>